<evidence type="ECO:0000313" key="1">
    <source>
        <dbReference type="EMBL" id="CAB4812243.1"/>
    </source>
</evidence>
<organism evidence="1">
    <name type="scientific">freshwater metagenome</name>
    <dbReference type="NCBI Taxonomy" id="449393"/>
    <lineage>
        <taxon>unclassified sequences</taxon>
        <taxon>metagenomes</taxon>
        <taxon>ecological metagenomes</taxon>
    </lineage>
</organism>
<name>A0A6J6YVC3_9ZZZZ</name>
<reference evidence="1" key="1">
    <citation type="submission" date="2020-05" db="EMBL/GenBank/DDBJ databases">
        <authorList>
            <person name="Chiriac C."/>
            <person name="Salcher M."/>
            <person name="Ghai R."/>
            <person name="Kavagutti S V."/>
        </authorList>
    </citation>
    <scope>NUCLEOTIDE SEQUENCE</scope>
</reference>
<proteinExistence type="predicted"/>
<dbReference type="AlphaFoldDB" id="A0A6J6YVC3"/>
<dbReference type="EMBL" id="CAFAAM010000178">
    <property type="protein sequence ID" value="CAB4812243.1"/>
    <property type="molecule type" value="Genomic_DNA"/>
</dbReference>
<gene>
    <name evidence="1" type="ORF">UFOPK3010_01224</name>
</gene>
<sequence length="105" mass="11259">MRCIAAFDSGTQCPAFDGLGQNDGGCTRCFRGCFVSGVDLLVVVPTAWQCAQLIVGKMVDEFAQARIGAEEMLTDVRAAFDGVSLPFAVESCIHFGNEDSVDVFR</sequence>
<protein>
    <submittedName>
        <fullName evidence="1">Unannotated protein</fullName>
    </submittedName>
</protein>
<accession>A0A6J6YVC3</accession>